<reference evidence="2 3" key="1">
    <citation type="journal article" date="2015" name="Genome Announc.">
        <title>Draft Genome Sequence and Gene Annotation of the Entomopathogenic Fungus Verticillium hemipterigenum.</title>
        <authorList>
            <person name="Horn F."/>
            <person name="Habel A."/>
            <person name="Scharf D.H."/>
            <person name="Dworschak J."/>
            <person name="Brakhage A.A."/>
            <person name="Guthke R."/>
            <person name="Hertweck C."/>
            <person name="Linde J."/>
        </authorList>
    </citation>
    <scope>NUCLEOTIDE SEQUENCE [LARGE SCALE GENOMIC DNA]</scope>
</reference>
<feature type="region of interest" description="Disordered" evidence="1">
    <location>
        <begin position="38"/>
        <end position="65"/>
    </location>
</feature>
<evidence type="ECO:0000313" key="2">
    <source>
        <dbReference type="EMBL" id="CEJ86093.1"/>
    </source>
</evidence>
<dbReference type="Gene3D" id="3.30.160.60">
    <property type="entry name" value="Classic Zinc Finger"/>
    <property type="match status" value="1"/>
</dbReference>
<sequence>MSALALPFDSAFSIGPHANTIVDHDWFDYLPQQLPPTPEMDFSSAAPSISTNAPSPPSTASSVASPMLAANTPEQEYAAKQGRRDSSLIERVHRTNSGHFINGSNFGTMPYEDISMPMYTASPTGMPVVSEMPQIYAQQQYMPHYVPQMPEYETQSRQFRQAYPEVQPNYGQVYSMPGDYRQGYPTAPAYNDYRPPLMAQPSAILPGNSVPPVSAPAESSRSSRSSPDVGNSTGKQGRAKPRCWDHGCNGRQFSTFSNLLRHQREKSGQSAKSTCPNCGAEFTRTTARNGHMLHDKCKRRP</sequence>
<name>A0A0A1TCK5_9HYPO</name>
<dbReference type="OrthoDB" id="5366256at2759"/>
<dbReference type="HOGENOM" id="CLU_040692_1_0_1"/>
<feature type="compositionally biased region" description="Low complexity" evidence="1">
    <location>
        <begin position="210"/>
        <end position="227"/>
    </location>
</feature>
<evidence type="ECO:0000313" key="3">
    <source>
        <dbReference type="Proteomes" id="UP000039046"/>
    </source>
</evidence>
<dbReference type="EMBL" id="CDHN01000002">
    <property type="protein sequence ID" value="CEJ86093.1"/>
    <property type="molecule type" value="Genomic_DNA"/>
</dbReference>
<feature type="region of interest" description="Disordered" evidence="1">
    <location>
        <begin position="200"/>
        <end position="244"/>
    </location>
</feature>
<dbReference type="AlphaFoldDB" id="A0A0A1TCK5"/>
<feature type="compositionally biased region" description="Low complexity" evidence="1">
    <location>
        <begin position="43"/>
        <end position="65"/>
    </location>
</feature>
<keyword evidence="3" id="KW-1185">Reference proteome</keyword>
<dbReference type="Proteomes" id="UP000039046">
    <property type="component" value="Unassembled WGS sequence"/>
</dbReference>
<gene>
    <name evidence="2" type="ORF">VHEMI04007</name>
</gene>
<protein>
    <submittedName>
        <fullName evidence="2">Putative Transcription factor c2h2</fullName>
    </submittedName>
</protein>
<evidence type="ECO:0000256" key="1">
    <source>
        <dbReference type="SAM" id="MobiDB-lite"/>
    </source>
</evidence>
<organism evidence="2 3">
    <name type="scientific">[Torrubiella] hemipterigena</name>
    <dbReference type="NCBI Taxonomy" id="1531966"/>
    <lineage>
        <taxon>Eukaryota</taxon>
        <taxon>Fungi</taxon>
        <taxon>Dikarya</taxon>
        <taxon>Ascomycota</taxon>
        <taxon>Pezizomycotina</taxon>
        <taxon>Sordariomycetes</taxon>
        <taxon>Hypocreomycetidae</taxon>
        <taxon>Hypocreales</taxon>
        <taxon>Clavicipitaceae</taxon>
        <taxon>Clavicipitaceae incertae sedis</taxon>
        <taxon>'Torrubiella' clade</taxon>
    </lineage>
</organism>
<accession>A0A0A1TCK5</accession>
<proteinExistence type="predicted"/>